<keyword evidence="1" id="KW-0808">Transferase</keyword>
<feature type="domain" description="N-acetyltransferase" evidence="3">
    <location>
        <begin position="4"/>
        <end position="172"/>
    </location>
</feature>
<organism evidence="4 5">
    <name type="scientific">Mailhella massiliensis</name>
    <dbReference type="NCBI Taxonomy" id="1903261"/>
    <lineage>
        <taxon>Bacteria</taxon>
        <taxon>Pseudomonadati</taxon>
        <taxon>Thermodesulfobacteriota</taxon>
        <taxon>Desulfovibrionia</taxon>
        <taxon>Desulfovibrionales</taxon>
        <taxon>Desulfovibrionaceae</taxon>
        <taxon>Mailhella</taxon>
    </lineage>
</organism>
<dbReference type="AlphaFoldDB" id="A0A921AXD2"/>
<dbReference type="PROSITE" id="PS51186">
    <property type="entry name" value="GNAT"/>
    <property type="match status" value="1"/>
</dbReference>
<accession>A0A921AXD2</accession>
<dbReference type="Proteomes" id="UP000698963">
    <property type="component" value="Unassembled WGS sequence"/>
</dbReference>
<sequence length="188" mass="21375">MKDIRIRTATTADAPALLDIYAPYVRETAISFEYDVPSLQEFEGRVSHTLSRYPWIVAEQGGRVLGYAYASAFHPRAAYQWCAEASIYLARDARGHGLGARLYDALEDILRRQNMLVLYACIASPSEEDEHLTRASLRFHARMGFRSVGEFPRCGYKFGRWYGMVWMEKRLAEPSDPPAPVIPFSEMG</sequence>
<gene>
    <name evidence="4" type="ORF">K8W16_07695</name>
</gene>
<protein>
    <submittedName>
        <fullName evidence="4">N-acetyltransferase family protein</fullName>
    </submittedName>
</protein>
<evidence type="ECO:0000259" key="3">
    <source>
        <dbReference type="PROSITE" id="PS51186"/>
    </source>
</evidence>
<proteinExistence type="predicted"/>
<evidence type="ECO:0000256" key="2">
    <source>
        <dbReference type="ARBA" id="ARBA00023315"/>
    </source>
</evidence>
<reference evidence="4" key="1">
    <citation type="journal article" date="2021" name="PeerJ">
        <title>Extensive microbial diversity within the chicken gut microbiome revealed by metagenomics and culture.</title>
        <authorList>
            <person name="Gilroy R."/>
            <person name="Ravi A."/>
            <person name="Getino M."/>
            <person name="Pursley I."/>
            <person name="Horton D.L."/>
            <person name="Alikhan N.F."/>
            <person name="Baker D."/>
            <person name="Gharbi K."/>
            <person name="Hall N."/>
            <person name="Watson M."/>
            <person name="Adriaenssens E.M."/>
            <person name="Foster-Nyarko E."/>
            <person name="Jarju S."/>
            <person name="Secka A."/>
            <person name="Antonio M."/>
            <person name="Oren A."/>
            <person name="Chaudhuri R.R."/>
            <person name="La Ragione R."/>
            <person name="Hildebrand F."/>
            <person name="Pallen M.J."/>
        </authorList>
    </citation>
    <scope>NUCLEOTIDE SEQUENCE</scope>
    <source>
        <strain evidence="4">ChiGjej2B2-19336</strain>
    </source>
</reference>
<dbReference type="EMBL" id="DYZA01000155">
    <property type="protein sequence ID" value="HJD97513.1"/>
    <property type="molecule type" value="Genomic_DNA"/>
</dbReference>
<dbReference type="PANTHER" id="PTHR43072:SF23">
    <property type="entry name" value="UPF0039 PROTEIN C11D3.02C"/>
    <property type="match status" value="1"/>
</dbReference>
<evidence type="ECO:0000313" key="5">
    <source>
        <dbReference type="Proteomes" id="UP000698963"/>
    </source>
</evidence>
<dbReference type="CDD" id="cd04301">
    <property type="entry name" value="NAT_SF"/>
    <property type="match status" value="1"/>
</dbReference>
<evidence type="ECO:0000256" key="1">
    <source>
        <dbReference type="ARBA" id="ARBA00022679"/>
    </source>
</evidence>
<keyword evidence="2" id="KW-0012">Acyltransferase</keyword>
<dbReference type="GO" id="GO:0016747">
    <property type="term" value="F:acyltransferase activity, transferring groups other than amino-acyl groups"/>
    <property type="evidence" value="ECO:0007669"/>
    <property type="project" value="InterPro"/>
</dbReference>
<dbReference type="RefSeq" id="WP_304122564.1">
    <property type="nucleotide sequence ID" value="NZ_DYZA01000155.1"/>
</dbReference>
<dbReference type="SUPFAM" id="SSF55729">
    <property type="entry name" value="Acyl-CoA N-acyltransferases (Nat)"/>
    <property type="match status" value="1"/>
</dbReference>
<comment type="caution">
    <text evidence="4">The sequence shown here is derived from an EMBL/GenBank/DDBJ whole genome shotgun (WGS) entry which is preliminary data.</text>
</comment>
<dbReference type="InterPro" id="IPR016181">
    <property type="entry name" value="Acyl_CoA_acyltransferase"/>
</dbReference>
<dbReference type="InterPro" id="IPR000182">
    <property type="entry name" value="GNAT_dom"/>
</dbReference>
<evidence type="ECO:0000313" key="4">
    <source>
        <dbReference type="EMBL" id="HJD97513.1"/>
    </source>
</evidence>
<reference evidence="4" key="2">
    <citation type="submission" date="2021-09" db="EMBL/GenBank/DDBJ databases">
        <authorList>
            <person name="Gilroy R."/>
        </authorList>
    </citation>
    <scope>NUCLEOTIDE SEQUENCE</scope>
    <source>
        <strain evidence="4">ChiGjej2B2-19336</strain>
    </source>
</reference>
<dbReference type="PANTHER" id="PTHR43072">
    <property type="entry name" value="N-ACETYLTRANSFERASE"/>
    <property type="match status" value="1"/>
</dbReference>
<dbReference type="Gene3D" id="3.40.630.30">
    <property type="match status" value="1"/>
</dbReference>
<name>A0A921AXD2_9BACT</name>
<dbReference type="Pfam" id="PF13420">
    <property type="entry name" value="Acetyltransf_4"/>
    <property type="match status" value="1"/>
</dbReference>